<keyword evidence="2" id="KW-0813">Transport</keyword>
<keyword evidence="4 7" id="KW-0812">Transmembrane</keyword>
<comment type="subcellular location">
    <subcellularLocation>
        <location evidence="1">Cell inner membrane</location>
        <topology evidence="1">Multi-pass membrane protein</topology>
    </subcellularLocation>
</comment>
<dbReference type="InterPro" id="IPR048279">
    <property type="entry name" value="MdtK-like"/>
</dbReference>
<dbReference type="Proteomes" id="UP000727907">
    <property type="component" value="Unassembled WGS sequence"/>
</dbReference>
<feature type="transmembrane region" description="Helical" evidence="7">
    <location>
        <begin position="199"/>
        <end position="219"/>
    </location>
</feature>
<feature type="transmembrane region" description="Helical" evidence="7">
    <location>
        <begin position="41"/>
        <end position="59"/>
    </location>
</feature>
<feature type="transmembrane region" description="Helical" evidence="7">
    <location>
        <begin position="363"/>
        <end position="384"/>
    </location>
</feature>
<reference evidence="8 9" key="1">
    <citation type="submission" date="2021-06" db="EMBL/GenBank/DDBJ databases">
        <authorList>
            <person name="Lee D.H."/>
        </authorList>
    </citation>
    <scope>NUCLEOTIDE SEQUENCE [LARGE SCALE GENOMIC DNA]</scope>
    <source>
        <strain evidence="8 9">MMS21-HV4-11</strain>
    </source>
</reference>
<dbReference type="Pfam" id="PF01554">
    <property type="entry name" value="MatE"/>
    <property type="match status" value="2"/>
</dbReference>
<keyword evidence="5 7" id="KW-1133">Transmembrane helix</keyword>
<feature type="transmembrane region" description="Helical" evidence="7">
    <location>
        <begin position="248"/>
        <end position="270"/>
    </location>
</feature>
<keyword evidence="9" id="KW-1185">Reference proteome</keyword>
<dbReference type="InterPro" id="IPR002528">
    <property type="entry name" value="MATE_fam"/>
</dbReference>
<feature type="transmembrane region" description="Helical" evidence="7">
    <location>
        <begin position="391"/>
        <end position="412"/>
    </location>
</feature>
<protein>
    <submittedName>
        <fullName evidence="8">MATE family efflux transporter</fullName>
    </submittedName>
</protein>
<name>A0ABS6IR98_9HYPH</name>
<dbReference type="EMBL" id="JAHOPB010000002">
    <property type="protein sequence ID" value="MBU8876242.1"/>
    <property type="molecule type" value="Genomic_DNA"/>
</dbReference>
<evidence type="ECO:0000313" key="9">
    <source>
        <dbReference type="Proteomes" id="UP000727907"/>
    </source>
</evidence>
<evidence type="ECO:0000256" key="3">
    <source>
        <dbReference type="ARBA" id="ARBA00022475"/>
    </source>
</evidence>
<sequence>MTPAERRQMMLAGPIVPTILTLATPNVLNVAMQSLVSIADGYFIGQLGVIDLAALALVFPTQMTLGMMSAGAMGGGISSSVARALGSGNKAGAEAAAAHALAIALGMAVLFAIVFVGFGRQIYGALGGSGAALDRAEAFATILFTGCVAHWVANSMASVLRGTGDMKTPGLALVATAAIQIPLTGALTLGWFGLPAFGIRGPAIAAVIAFALAALWMLSKLIGPKAPLRLRWPVDGFRWRAFRDILKVGLIACLVVILTNGTVLVVTGLIGREGDAAIAGYGIGSRLEYMLIPISFGIGAALTALVGTNIGAKQYARAQRMAWTGALMAGAVAATIGVIVAVWPDLWLGLFTTNPGALASGRHYLSIVGPAYGFFGLAMALYFASQGTGEMIWPVGANITRITIAGGGSLLALDHFGWGVSGLYTCVALGIVAFSAVLAFSTTRRAWTG</sequence>
<evidence type="ECO:0000313" key="8">
    <source>
        <dbReference type="EMBL" id="MBU8876242.1"/>
    </source>
</evidence>
<feature type="transmembrane region" description="Helical" evidence="7">
    <location>
        <begin position="97"/>
        <end position="118"/>
    </location>
</feature>
<evidence type="ECO:0000256" key="6">
    <source>
        <dbReference type="ARBA" id="ARBA00023136"/>
    </source>
</evidence>
<gene>
    <name evidence="8" type="ORF">KQ910_20885</name>
</gene>
<feature type="transmembrane region" description="Helical" evidence="7">
    <location>
        <begin position="322"/>
        <end position="343"/>
    </location>
</feature>
<keyword evidence="3" id="KW-1003">Cell membrane</keyword>
<feature type="transmembrane region" description="Helical" evidence="7">
    <location>
        <begin position="418"/>
        <end position="440"/>
    </location>
</feature>
<evidence type="ECO:0000256" key="7">
    <source>
        <dbReference type="SAM" id="Phobius"/>
    </source>
</evidence>
<dbReference type="RefSeq" id="WP_216964881.1">
    <property type="nucleotide sequence ID" value="NZ_JAHOPB010000002.1"/>
</dbReference>
<dbReference type="PANTHER" id="PTHR43549:SF3">
    <property type="entry name" value="MULTIDRUG RESISTANCE PROTEIN YPNP-RELATED"/>
    <property type="match status" value="1"/>
</dbReference>
<dbReference type="PIRSF" id="PIRSF006603">
    <property type="entry name" value="DinF"/>
    <property type="match status" value="1"/>
</dbReference>
<evidence type="ECO:0000256" key="2">
    <source>
        <dbReference type="ARBA" id="ARBA00022448"/>
    </source>
</evidence>
<proteinExistence type="predicted"/>
<evidence type="ECO:0000256" key="1">
    <source>
        <dbReference type="ARBA" id="ARBA00004429"/>
    </source>
</evidence>
<comment type="caution">
    <text evidence="8">The sequence shown here is derived from an EMBL/GenBank/DDBJ whole genome shotgun (WGS) entry which is preliminary data.</text>
</comment>
<dbReference type="InterPro" id="IPR052031">
    <property type="entry name" value="Membrane_Transporter-Flippase"/>
</dbReference>
<feature type="transmembrane region" description="Helical" evidence="7">
    <location>
        <begin position="290"/>
        <end position="310"/>
    </location>
</feature>
<keyword evidence="6 7" id="KW-0472">Membrane</keyword>
<organism evidence="8 9">
    <name type="scientific">Reyranella humidisoli</name>
    <dbReference type="NCBI Taxonomy" id="2849149"/>
    <lineage>
        <taxon>Bacteria</taxon>
        <taxon>Pseudomonadati</taxon>
        <taxon>Pseudomonadota</taxon>
        <taxon>Alphaproteobacteria</taxon>
        <taxon>Hyphomicrobiales</taxon>
        <taxon>Reyranellaceae</taxon>
        <taxon>Reyranella</taxon>
    </lineage>
</organism>
<evidence type="ECO:0000256" key="4">
    <source>
        <dbReference type="ARBA" id="ARBA00022692"/>
    </source>
</evidence>
<feature type="transmembrane region" description="Helical" evidence="7">
    <location>
        <begin position="171"/>
        <end position="193"/>
    </location>
</feature>
<evidence type="ECO:0000256" key="5">
    <source>
        <dbReference type="ARBA" id="ARBA00022989"/>
    </source>
</evidence>
<dbReference type="PANTHER" id="PTHR43549">
    <property type="entry name" value="MULTIDRUG RESISTANCE PROTEIN YPNP-RELATED"/>
    <property type="match status" value="1"/>
</dbReference>
<dbReference type="NCBIfam" id="TIGR00797">
    <property type="entry name" value="matE"/>
    <property type="match status" value="1"/>
</dbReference>
<accession>A0ABS6IR98</accession>